<keyword evidence="2" id="KW-1185">Reference proteome</keyword>
<evidence type="ECO:0000313" key="1">
    <source>
        <dbReference type="EMBL" id="KAK1397401.1"/>
    </source>
</evidence>
<gene>
    <name evidence="1" type="ORF">POM88_007264</name>
</gene>
<sequence>MNPIIFPLVDIYLHQCHSTLQVAFVDEEASQIMLIVWNNQKEDYFPLLKEAYQPSFGPHNFIEVIGMVREIGALEPASNGAKKLDVLLVDGRQVQMIVTL</sequence>
<reference evidence="1" key="2">
    <citation type="submission" date="2023-05" db="EMBL/GenBank/DDBJ databases">
        <authorList>
            <person name="Schelkunov M.I."/>
        </authorList>
    </citation>
    <scope>NUCLEOTIDE SEQUENCE</scope>
    <source>
        <strain evidence="1">Hsosn_3</strain>
        <tissue evidence="1">Leaf</tissue>
    </source>
</reference>
<organism evidence="1 2">
    <name type="scientific">Heracleum sosnowskyi</name>
    <dbReference type="NCBI Taxonomy" id="360622"/>
    <lineage>
        <taxon>Eukaryota</taxon>
        <taxon>Viridiplantae</taxon>
        <taxon>Streptophyta</taxon>
        <taxon>Embryophyta</taxon>
        <taxon>Tracheophyta</taxon>
        <taxon>Spermatophyta</taxon>
        <taxon>Magnoliopsida</taxon>
        <taxon>eudicotyledons</taxon>
        <taxon>Gunneridae</taxon>
        <taxon>Pentapetalae</taxon>
        <taxon>asterids</taxon>
        <taxon>campanulids</taxon>
        <taxon>Apiales</taxon>
        <taxon>Apiaceae</taxon>
        <taxon>Apioideae</taxon>
        <taxon>apioid superclade</taxon>
        <taxon>Tordylieae</taxon>
        <taxon>Tordyliinae</taxon>
        <taxon>Heracleum</taxon>
    </lineage>
</organism>
<accession>A0AAD8J544</accession>
<dbReference type="EMBL" id="JAUIZM010000002">
    <property type="protein sequence ID" value="KAK1397401.1"/>
    <property type="molecule type" value="Genomic_DNA"/>
</dbReference>
<reference evidence="1" key="1">
    <citation type="submission" date="2023-02" db="EMBL/GenBank/DDBJ databases">
        <title>Genome of toxic invasive species Heracleum sosnowskyi carries increased number of genes despite the absence of recent whole-genome duplications.</title>
        <authorList>
            <person name="Schelkunov M."/>
            <person name="Shtratnikova V."/>
            <person name="Makarenko M."/>
            <person name="Klepikova A."/>
            <person name="Omelchenko D."/>
            <person name="Novikova G."/>
            <person name="Obukhova E."/>
            <person name="Bogdanov V."/>
            <person name="Penin A."/>
            <person name="Logacheva M."/>
        </authorList>
    </citation>
    <scope>NUCLEOTIDE SEQUENCE</scope>
    <source>
        <strain evidence="1">Hsosn_3</strain>
        <tissue evidence="1">Leaf</tissue>
    </source>
</reference>
<proteinExistence type="predicted"/>
<protein>
    <submittedName>
        <fullName evidence="1">Uncharacterized protein</fullName>
    </submittedName>
</protein>
<dbReference type="AlphaFoldDB" id="A0AAD8J544"/>
<evidence type="ECO:0000313" key="2">
    <source>
        <dbReference type="Proteomes" id="UP001237642"/>
    </source>
</evidence>
<dbReference type="Proteomes" id="UP001237642">
    <property type="component" value="Unassembled WGS sequence"/>
</dbReference>
<comment type="caution">
    <text evidence="1">The sequence shown here is derived from an EMBL/GenBank/DDBJ whole genome shotgun (WGS) entry which is preliminary data.</text>
</comment>
<name>A0AAD8J544_9APIA</name>